<dbReference type="PANTHER" id="PTHR46401">
    <property type="entry name" value="GLYCOSYLTRANSFERASE WBBK-RELATED"/>
    <property type="match status" value="1"/>
</dbReference>
<evidence type="ECO:0000313" key="4">
    <source>
        <dbReference type="Proteomes" id="UP000034837"/>
    </source>
</evidence>
<dbReference type="GO" id="GO:0009103">
    <property type="term" value="P:lipopolysaccharide biosynthetic process"/>
    <property type="evidence" value="ECO:0007669"/>
    <property type="project" value="TreeGrafter"/>
</dbReference>
<dbReference type="EMBL" id="LCDO01000007">
    <property type="protein sequence ID" value="KKS56687.1"/>
    <property type="molecule type" value="Genomic_DNA"/>
</dbReference>
<dbReference type="Pfam" id="PF13439">
    <property type="entry name" value="Glyco_transf_4"/>
    <property type="match status" value="1"/>
</dbReference>
<gene>
    <name evidence="3" type="ORF">UV20_C0007G0024</name>
</gene>
<dbReference type="AlphaFoldDB" id="A0A0G1A6L3"/>
<protein>
    <recommendedName>
        <fullName evidence="2">Glycosyltransferase subfamily 4-like N-terminal domain-containing protein</fullName>
    </recommendedName>
</protein>
<dbReference type="SUPFAM" id="SSF53756">
    <property type="entry name" value="UDP-Glycosyltransferase/glycogen phosphorylase"/>
    <property type="match status" value="1"/>
</dbReference>
<evidence type="ECO:0000259" key="2">
    <source>
        <dbReference type="Pfam" id="PF13439"/>
    </source>
</evidence>
<evidence type="ECO:0000313" key="3">
    <source>
        <dbReference type="EMBL" id="KKS56687.1"/>
    </source>
</evidence>
<evidence type="ECO:0000256" key="1">
    <source>
        <dbReference type="ARBA" id="ARBA00022679"/>
    </source>
</evidence>
<dbReference type="CDD" id="cd03801">
    <property type="entry name" value="GT4_PimA-like"/>
    <property type="match status" value="1"/>
</dbReference>
<keyword evidence="1" id="KW-0808">Transferase</keyword>
<sequence length="362" mass="40386">MLMKILVIGNFSFSQYGGAKTVANYLVDGYKQAGHEVVTVSFPKTDGIFAKIFSQFLDVFNPKAIFYLKKIIKENNPDIIHLHNIHRDLSAYAAKAVSNMKIPVIVTLHESWALCSNFNLVHGKNGGLKCAGKKSRFEITFPLRNFLIKKFLSSADYIFVPSEFSKMTLVKIGGYEENKVISIHNGVNTRIFIPKNKKLEKNKLGIIFVGRPTAKKGINWLKDVVGSIKKESDLEIKLRIVGGENNIPYEKLPECYGQADVLIQPSLVHETFGLTIAEAMSCGIPVIISNMGAMPEVAGEAGIVVEPGDNDGLKKAIVELAVNKDKRIQSGMLGRKRAEEFFDSDIMCRKYMSYIENLAKRY</sequence>
<proteinExistence type="predicted"/>
<dbReference type="Pfam" id="PF13692">
    <property type="entry name" value="Glyco_trans_1_4"/>
    <property type="match status" value="1"/>
</dbReference>
<dbReference type="InterPro" id="IPR028098">
    <property type="entry name" value="Glyco_trans_4-like_N"/>
</dbReference>
<accession>A0A0G1A6L3</accession>
<dbReference type="GO" id="GO:0016757">
    <property type="term" value="F:glycosyltransferase activity"/>
    <property type="evidence" value="ECO:0007669"/>
    <property type="project" value="TreeGrafter"/>
</dbReference>
<dbReference type="Proteomes" id="UP000034837">
    <property type="component" value="Unassembled WGS sequence"/>
</dbReference>
<dbReference type="Gene3D" id="3.40.50.2000">
    <property type="entry name" value="Glycogen Phosphorylase B"/>
    <property type="match status" value="2"/>
</dbReference>
<organism evidence="3 4">
    <name type="scientific">Candidatus Magasanikbacteria bacterium GW2011_GWA2_42_32</name>
    <dbReference type="NCBI Taxonomy" id="1619039"/>
    <lineage>
        <taxon>Bacteria</taxon>
        <taxon>Candidatus Magasanikiibacteriota</taxon>
    </lineage>
</organism>
<dbReference type="PANTHER" id="PTHR46401:SF2">
    <property type="entry name" value="GLYCOSYLTRANSFERASE WBBK-RELATED"/>
    <property type="match status" value="1"/>
</dbReference>
<reference evidence="3 4" key="1">
    <citation type="journal article" date="2015" name="Nature">
        <title>rRNA introns, odd ribosomes, and small enigmatic genomes across a large radiation of phyla.</title>
        <authorList>
            <person name="Brown C.T."/>
            <person name="Hug L.A."/>
            <person name="Thomas B.C."/>
            <person name="Sharon I."/>
            <person name="Castelle C.J."/>
            <person name="Singh A."/>
            <person name="Wilkins M.J."/>
            <person name="Williams K.H."/>
            <person name="Banfield J.F."/>
        </authorList>
    </citation>
    <scope>NUCLEOTIDE SEQUENCE [LARGE SCALE GENOMIC DNA]</scope>
</reference>
<comment type="caution">
    <text evidence="3">The sequence shown here is derived from an EMBL/GenBank/DDBJ whole genome shotgun (WGS) entry which is preliminary data.</text>
</comment>
<name>A0A0G1A6L3_9BACT</name>
<feature type="domain" description="Glycosyltransferase subfamily 4-like N-terminal" evidence="2">
    <location>
        <begin position="16"/>
        <end position="189"/>
    </location>
</feature>